<dbReference type="GO" id="GO:0005524">
    <property type="term" value="F:ATP binding"/>
    <property type="evidence" value="ECO:0007669"/>
    <property type="project" value="UniProtKB-KW"/>
</dbReference>
<evidence type="ECO:0000256" key="5">
    <source>
        <dbReference type="ARBA" id="ARBA00022840"/>
    </source>
</evidence>
<keyword evidence="7" id="KW-0648">Protein biosynthesis</keyword>
<dbReference type="SUPFAM" id="SSF52374">
    <property type="entry name" value="Nucleotidylyl transferase"/>
    <property type="match status" value="1"/>
</dbReference>
<dbReference type="AlphaFoldDB" id="A0A2P8EDU4"/>
<comment type="similarity">
    <text evidence="7">Belongs to the class-I aminoacyl-tRNA synthetase family.</text>
</comment>
<accession>A0A2P8EDU4</accession>
<evidence type="ECO:0000256" key="2">
    <source>
        <dbReference type="ARBA" id="ARBA00022723"/>
    </source>
</evidence>
<evidence type="ECO:0000256" key="6">
    <source>
        <dbReference type="ARBA" id="ARBA00023146"/>
    </source>
</evidence>
<protein>
    <submittedName>
        <fullName evidence="9">Glutamyl-tRNA synthetase</fullName>
    </submittedName>
</protein>
<dbReference type="InterPro" id="IPR001412">
    <property type="entry name" value="aa-tRNA-synth_I_CS"/>
</dbReference>
<evidence type="ECO:0000313" key="10">
    <source>
        <dbReference type="Proteomes" id="UP000240708"/>
    </source>
</evidence>
<organism evidence="9 10">
    <name type="scientific">Cecembia rubra</name>
    <dbReference type="NCBI Taxonomy" id="1485585"/>
    <lineage>
        <taxon>Bacteria</taxon>
        <taxon>Pseudomonadati</taxon>
        <taxon>Bacteroidota</taxon>
        <taxon>Cytophagia</taxon>
        <taxon>Cytophagales</taxon>
        <taxon>Cyclobacteriaceae</taxon>
        <taxon>Cecembia</taxon>
    </lineage>
</organism>
<sequence length="312" mass="35914">MLKPFIELINFPMKFMSISSYNPIYSLTRFAPTPSGYLHLGNIFSFLTTFKIAKTHHAKILLRIDDMDRERVRKEYIQDIFDTLDFLEIPYDLGPKNLKHFESEYAQKNRMELYLDALETLKKTGKLFACNCSRKKILDLNPNGYYSGYCRDRFLGFNKKNIAWRFCVDARESISFMDIEAGITEGNLPEILADFIVRRKDGLPAYQLSSVVDDLYFGVDLIVRGKDLLGSTMTQVHLSKFLSNNSFGQIGFFHHSLIRKADGQKLSKSAGDTSVQFLRKSGKKKEDIFEMIGKRMGQDTPIRGLQDFILLS</sequence>
<dbReference type="PRINTS" id="PR00987">
    <property type="entry name" value="TRNASYNTHGLU"/>
</dbReference>
<gene>
    <name evidence="9" type="ORF">CLV48_101564</name>
</gene>
<dbReference type="GO" id="GO:0004818">
    <property type="term" value="F:glutamate-tRNA ligase activity"/>
    <property type="evidence" value="ECO:0007669"/>
    <property type="project" value="TreeGrafter"/>
</dbReference>
<keyword evidence="2" id="KW-0479">Metal-binding</keyword>
<dbReference type="PANTHER" id="PTHR43311">
    <property type="entry name" value="GLUTAMATE--TRNA LIGASE"/>
    <property type="match status" value="1"/>
</dbReference>
<dbReference type="InterPro" id="IPR000924">
    <property type="entry name" value="Glu/Gln-tRNA-synth"/>
</dbReference>
<dbReference type="GO" id="GO:0005829">
    <property type="term" value="C:cytosol"/>
    <property type="evidence" value="ECO:0007669"/>
    <property type="project" value="TreeGrafter"/>
</dbReference>
<keyword evidence="10" id="KW-1185">Reference proteome</keyword>
<keyword evidence="3 7" id="KW-0547">Nucleotide-binding</keyword>
<dbReference type="GO" id="GO:0006424">
    <property type="term" value="P:glutamyl-tRNA aminoacylation"/>
    <property type="evidence" value="ECO:0007669"/>
    <property type="project" value="TreeGrafter"/>
</dbReference>
<dbReference type="PROSITE" id="PS00178">
    <property type="entry name" value="AA_TRNA_LIGASE_I"/>
    <property type="match status" value="1"/>
</dbReference>
<dbReference type="InterPro" id="IPR020058">
    <property type="entry name" value="Glu/Gln-tRNA-synth_Ib_cat-dom"/>
</dbReference>
<evidence type="ECO:0000256" key="1">
    <source>
        <dbReference type="ARBA" id="ARBA00022598"/>
    </source>
</evidence>
<dbReference type="InterPro" id="IPR014729">
    <property type="entry name" value="Rossmann-like_a/b/a_fold"/>
</dbReference>
<reference evidence="9 10" key="1">
    <citation type="submission" date="2018-03" db="EMBL/GenBank/DDBJ databases">
        <title>Genomic Encyclopedia of Archaeal and Bacterial Type Strains, Phase II (KMG-II): from individual species to whole genera.</title>
        <authorList>
            <person name="Goeker M."/>
        </authorList>
    </citation>
    <scope>NUCLEOTIDE SEQUENCE [LARGE SCALE GENOMIC DNA]</scope>
    <source>
        <strain evidence="9 10">DSM 28057</strain>
    </source>
</reference>
<evidence type="ECO:0000256" key="4">
    <source>
        <dbReference type="ARBA" id="ARBA00022833"/>
    </source>
</evidence>
<dbReference type="InterPro" id="IPR049940">
    <property type="entry name" value="GluQ/Sye"/>
</dbReference>
<keyword evidence="6 7" id="KW-0030">Aminoacyl-tRNA synthetase</keyword>
<evidence type="ECO:0000259" key="8">
    <source>
        <dbReference type="Pfam" id="PF00749"/>
    </source>
</evidence>
<evidence type="ECO:0000256" key="3">
    <source>
        <dbReference type="ARBA" id="ARBA00022741"/>
    </source>
</evidence>
<evidence type="ECO:0000313" key="9">
    <source>
        <dbReference type="EMBL" id="PSL07631.1"/>
    </source>
</evidence>
<dbReference type="Proteomes" id="UP000240708">
    <property type="component" value="Unassembled WGS sequence"/>
</dbReference>
<name>A0A2P8EDU4_9BACT</name>
<dbReference type="Gene3D" id="3.40.50.620">
    <property type="entry name" value="HUPs"/>
    <property type="match status" value="1"/>
</dbReference>
<dbReference type="EMBL" id="PYGF01000001">
    <property type="protein sequence ID" value="PSL07631.1"/>
    <property type="molecule type" value="Genomic_DNA"/>
</dbReference>
<keyword evidence="1 7" id="KW-0436">Ligase</keyword>
<comment type="caution">
    <text evidence="9">The sequence shown here is derived from an EMBL/GenBank/DDBJ whole genome shotgun (WGS) entry which is preliminary data.</text>
</comment>
<keyword evidence="5 7" id="KW-0067">ATP-binding</keyword>
<dbReference type="PANTHER" id="PTHR43311:SF1">
    <property type="entry name" value="GLUTAMYL-Q TRNA(ASP) SYNTHETASE"/>
    <property type="match status" value="1"/>
</dbReference>
<keyword evidence="4" id="KW-0862">Zinc</keyword>
<feature type="domain" description="Glutamyl/glutaminyl-tRNA synthetase class Ib catalytic" evidence="8">
    <location>
        <begin position="28"/>
        <end position="296"/>
    </location>
</feature>
<proteinExistence type="inferred from homology"/>
<dbReference type="Pfam" id="PF00749">
    <property type="entry name" value="tRNA-synt_1c"/>
    <property type="match status" value="1"/>
</dbReference>
<evidence type="ECO:0000256" key="7">
    <source>
        <dbReference type="RuleBase" id="RU363037"/>
    </source>
</evidence>